<organism evidence="4 5">
    <name type="scientific">Sphaeroforma arctica JP610</name>
    <dbReference type="NCBI Taxonomy" id="667725"/>
    <lineage>
        <taxon>Eukaryota</taxon>
        <taxon>Ichthyosporea</taxon>
        <taxon>Ichthyophonida</taxon>
        <taxon>Sphaeroforma</taxon>
    </lineage>
</organism>
<dbReference type="SMART" id="SM00320">
    <property type="entry name" value="WD40"/>
    <property type="match status" value="2"/>
</dbReference>
<dbReference type="Gene3D" id="2.130.10.10">
    <property type="entry name" value="YVTN repeat-like/Quinoprotein amine dehydrogenase"/>
    <property type="match status" value="1"/>
</dbReference>
<dbReference type="PANTHER" id="PTHR13743">
    <property type="entry name" value="BEIGE/BEACH-RELATED"/>
    <property type="match status" value="1"/>
</dbReference>
<dbReference type="InterPro" id="IPR036322">
    <property type="entry name" value="WD40_repeat_dom_sf"/>
</dbReference>
<name>A0A0L0FJV0_9EUKA</name>
<feature type="region of interest" description="Disordered" evidence="2">
    <location>
        <begin position="414"/>
        <end position="524"/>
    </location>
</feature>
<feature type="non-terminal residue" evidence="4">
    <location>
        <position position="766"/>
    </location>
</feature>
<dbReference type="PROSITE" id="PS50294">
    <property type="entry name" value="WD_REPEATS_REGION"/>
    <property type="match status" value="1"/>
</dbReference>
<dbReference type="OrthoDB" id="26681at2759"/>
<evidence type="ECO:0000313" key="4">
    <source>
        <dbReference type="EMBL" id="KNC77052.1"/>
    </source>
</evidence>
<feature type="compositionally biased region" description="Basic residues" evidence="2">
    <location>
        <begin position="312"/>
        <end position="323"/>
    </location>
</feature>
<keyword evidence="5" id="KW-1185">Reference proteome</keyword>
<accession>A0A0L0FJV0</accession>
<dbReference type="GeneID" id="25910982"/>
<gene>
    <name evidence="4" type="ORF">SARC_10478</name>
</gene>
<dbReference type="InterPro" id="IPR001680">
    <property type="entry name" value="WD40_rpt"/>
</dbReference>
<protein>
    <recommendedName>
        <fullName evidence="3">BEACH domain-containing protein</fullName>
    </recommendedName>
</protein>
<evidence type="ECO:0000313" key="5">
    <source>
        <dbReference type="Proteomes" id="UP000054560"/>
    </source>
</evidence>
<feature type="compositionally biased region" description="Polar residues" evidence="2">
    <location>
        <begin position="457"/>
        <end position="487"/>
    </location>
</feature>
<dbReference type="InterPro" id="IPR050865">
    <property type="entry name" value="BEACH_Domain"/>
</dbReference>
<dbReference type="PROSITE" id="PS50082">
    <property type="entry name" value="WD_REPEATS_2"/>
    <property type="match status" value="1"/>
</dbReference>
<feature type="compositionally biased region" description="Low complexity" evidence="2">
    <location>
        <begin position="300"/>
        <end position="311"/>
    </location>
</feature>
<feature type="region of interest" description="Disordered" evidence="2">
    <location>
        <begin position="190"/>
        <end position="323"/>
    </location>
</feature>
<feature type="repeat" description="WD" evidence="1">
    <location>
        <begin position="643"/>
        <end position="676"/>
    </location>
</feature>
<dbReference type="SMART" id="SM01026">
    <property type="entry name" value="Beach"/>
    <property type="match status" value="1"/>
</dbReference>
<dbReference type="eggNOG" id="KOG1787">
    <property type="taxonomic scope" value="Eukaryota"/>
</dbReference>
<feature type="compositionally biased region" description="Polar residues" evidence="2">
    <location>
        <begin position="278"/>
        <end position="290"/>
    </location>
</feature>
<dbReference type="STRING" id="667725.A0A0L0FJV0"/>
<sequence length="766" mass="83791">MWDDPDTPAFHYGSHYSTGGYVLTWLIRIEPFSTLFLDLQGGKFDHPERMFSCVQRAWNNCLTSTTDVRELIPEMFYLPELLINSNNYDLGTMEDGRPLRDVELPPWANGDPYTFMRIHREALESDYVSANLHLWIDLVFGYKQLGDEAVKAHNVFYPLTYEGAVDVTTIADPVERMSVEAQIVSFGQTPSQLLSDPHPPRNNVLPGDSSVPRSAATITRTGSKAGAGNESSGDKNRTPNPAGPRRQRTKSESAVAVAEDISNNNNTNNNKNQEHGDQTVSINSNQSESGGNRPRDLHHSLSSSSISNSNPKKNKKRTKTWNHKRLAHLTTAPVAMEMVLRIGNSPIMCLHSKSATLTTGSSVHISGSAATAANSGGAAENISETGQPSSSTDIIVSITNSMCYSIHTLLTTTTTASHASHDRDESYRDPDKGTNKDIHKDTKVSHRTPPPVHKNMTDQAPGSPVSSTGKQLGNSPLSGTRGTPNRTKSQRYEGGSSVGIGKPTLHKQQSNQSNPPSSPVSGRKFKRVMSVDGVGVGGEHSSSFRGTVGLGKSTPRYMGYKPTFTLDPALAQADYAAQRRVGANIRMRAHQSLSRQCFAVIGDRRYIQSKQTAAVLWTCGSWDGSFQCYSLNYLGGARLLQNVRVHTDGVTCLTLSDNHEILLTGSKDTTVMVWKLVPGTSKIHRQPQAVIYEHSEPIRCLAVDKNHDLVASGSDKIFLHTCVGDLIRVLEHPTCDKVVMLRITPDCRVIAYYEDHGGTIAVYTIN</sequence>
<dbReference type="SUPFAM" id="SSF81837">
    <property type="entry name" value="BEACH domain"/>
    <property type="match status" value="1"/>
</dbReference>
<evidence type="ECO:0000259" key="3">
    <source>
        <dbReference type="PROSITE" id="PS50197"/>
    </source>
</evidence>
<dbReference type="InterPro" id="IPR046851">
    <property type="entry name" value="NBCH_WD40"/>
</dbReference>
<feature type="compositionally biased region" description="Basic and acidic residues" evidence="2">
    <location>
        <begin position="419"/>
        <end position="444"/>
    </location>
</feature>
<dbReference type="SUPFAM" id="SSF50978">
    <property type="entry name" value="WD40 repeat-like"/>
    <property type="match status" value="1"/>
</dbReference>
<feature type="domain" description="BEACH" evidence="3">
    <location>
        <begin position="1"/>
        <end position="201"/>
    </location>
</feature>
<proteinExistence type="predicted"/>
<evidence type="ECO:0000256" key="2">
    <source>
        <dbReference type="SAM" id="MobiDB-lite"/>
    </source>
</evidence>
<dbReference type="Proteomes" id="UP000054560">
    <property type="component" value="Unassembled WGS sequence"/>
</dbReference>
<dbReference type="InterPro" id="IPR036372">
    <property type="entry name" value="BEACH_dom_sf"/>
</dbReference>
<dbReference type="Gene3D" id="1.10.1540.10">
    <property type="entry name" value="BEACH domain"/>
    <property type="match status" value="1"/>
</dbReference>
<dbReference type="PROSITE" id="PS50197">
    <property type="entry name" value="BEACH"/>
    <property type="match status" value="1"/>
</dbReference>
<dbReference type="InterPro" id="IPR000409">
    <property type="entry name" value="BEACH_dom"/>
</dbReference>
<evidence type="ECO:0000256" key="1">
    <source>
        <dbReference type="PROSITE-ProRule" id="PRU00221"/>
    </source>
</evidence>
<dbReference type="EMBL" id="KQ242860">
    <property type="protein sequence ID" value="KNC77052.1"/>
    <property type="molecule type" value="Genomic_DNA"/>
</dbReference>
<dbReference type="Pfam" id="PF02138">
    <property type="entry name" value="Beach"/>
    <property type="match status" value="1"/>
</dbReference>
<dbReference type="Pfam" id="PF20426">
    <property type="entry name" value="NBCH_WD40"/>
    <property type="match status" value="1"/>
</dbReference>
<dbReference type="RefSeq" id="XP_014150954.1">
    <property type="nucleotide sequence ID" value="XM_014295479.1"/>
</dbReference>
<keyword evidence="1" id="KW-0853">WD repeat</keyword>
<dbReference type="InterPro" id="IPR015943">
    <property type="entry name" value="WD40/YVTN_repeat-like_dom_sf"/>
</dbReference>
<dbReference type="AlphaFoldDB" id="A0A0L0FJV0"/>
<dbReference type="CDD" id="cd06071">
    <property type="entry name" value="Beach"/>
    <property type="match status" value="1"/>
</dbReference>
<reference evidence="4 5" key="1">
    <citation type="submission" date="2011-02" db="EMBL/GenBank/DDBJ databases">
        <title>The Genome Sequence of Sphaeroforma arctica JP610.</title>
        <authorList>
            <consortium name="The Broad Institute Genome Sequencing Platform"/>
            <person name="Russ C."/>
            <person name="Cuomo C."/>
            <person name="Young S.K."/>
            <person name="Zeng Q."/>
            <person name="Gargeya S."/>
            <person name="Alvarado L."/>
            <person name="Berlin A."/>
            <person name="Chapman S.B."/>
            <person name="Chen Z."/>
            <person name="Freedman E."/>
            <person name="Gellesch M."/>
            <person name="Goldberg J."/>
            <person name="Griggs A."/>
            <person name="Gujja S."/>
            <person name="Heilman E."/>
            <person name="Heiman D."/>
            <person name="Howarth C."/>
            <person name="Mehta T."/>
            <person name="Neiman D."/>
            <person name="Pearson M."/>
            <person name="Roberts A."/>
            <person name="Saif S."/>
            <person name="Shea T."/>
            <person name="Shenoy N."/>
            <person name="Sisk P."/>
            <person name="Stolte C."/>
            <person name="Sykes S."/>
            <person name="White J."/>
            <person name="Yandava C."/>
            <person name="Burger G."/>
            <person name="Gray M.W."/>
            <person name="Holland P.W.H."/>
            <person name="King N."/>
            <person name="Lang F.B.F."/>
            <person name="Roger A.J."/>
            <person name="Ruiz-Trillo I."/>
            <person name="Haas B."/>
            <person name="Nusbaum C."/>
            <person name="Birren B."/>
        </authorList>
    </citation>
    <scope>NUCLEOTIDE SEQUENCE [LARGE SCALE GENOMIC DNA]</scope>
    <source>
        <strain evidence="4 5">JP610</strain>
    </source>
</reference>